<dbReference type="PROSITE" id="PS50977">
    <property type="entry name" value="HTH_TETR_2"/>
    <property type="match status" value="1"/>
</dbReference>
<dbReference type="RefSeq" id="WP_109250161.1">
    <property type="nucleotide sequence ID" value="NZ_QCXQ01000002.1"/>
</dbReference>
<evidence type="ECO:0000256" key="1">
    <source>
        <dbReference type="ARBA" id="ARBA00023125"/>
    </source>
</evidence>
<dbReference type="SUPFAM" id="SSF46689">
    <property type="entry name" value="Homeodomain-like"/>
    <property type="match status" value="1"/>
</dbReference>
<evidence type="ECO:0000313" key="4">
    <source>
        <dbReference type="EMBL" id="PWG00214.1"/>
    </source>
</evidence>
<dbReference type="InterPro" id="IPR050624">
    <property type="entry name" value="HTH-type_Tx_Regulator"/>
</dbReference>
<comment type="caution">
    <text evidence="4">The sequence shown here is derived from an EMBL/GenBank/DDBJ whole genome shotgun (WGS) entry which is preliminary data.</text>
</comment>
<dbReference type="AlphaFoldDB" id="A0A2V1MYX6"/>
<evidence type="ECO:0000259" key="3">
    <source>
        <dbReference type="PROSITE" id="PS50977"/>
    </source>
</evidence>
<organism evidence="4 5">
    <name type="scientific">Levilactobacillus bambusae</name>
    <dbReference type="NCBI Taxonomy" id="2024736"/>
    <lineage>
        <taxon>Bacteria</taxon>
        <taxon>Bacillati</taxon>
        <taxon>Bacillota</taxon>
        <taxon>Bacilli</taxon>
        <taxon>Lactobacillales</taxon>
        <taxon>Lactobacillaceae</taxon>
        <taxon>Levilactobacillus</taxon>
    </lineage>
</organism>
<dbReference type="Gene3D" id="1.10.357.10">
    <property type="entry name" value="Tetracycline Repressor, domain 2"/>
    <property type="match status" value="1"/>
</dbReference>
<accession>A0A2V1MYX6</accession>
<reference evidence="4 5" key="1">
    <citation type="journal article" date="2018" name="Int. J. Syst. Evol. Microbiol.">
        <title>Lactobacillus bambusae sp. nov., isolated from a traditional fermented Ma-bamboo shoots of Taiwan.</title>
        <authorList>
            <person name="Wang L.-T."/>
        </authorList>
    </citation>
    <scope>NUCLEOTIDE SEQUENCE [LARGE SCALE GENOMIC DNA]</scope>
    <source>
        <strain evidence="4 5">BS-W1</strain>
    </source>
</reference>
<keyword evidence="5" id="KW-1185">Reference proteome</keyword>
<dbReference type="PANTHER" id="PTHR43479:SF7">
    <property type="entry name" value="TETR-FAMILY TRANSCRIPTIONAL REGULATOR"/>
    <property type="match status" value="1"/>
</dbReference>
<dbReference type="Pfam" id="PF00440">
    <property type="entry name" value="TetR_N"/>
    <property type="match status" value="1"/>
</dbReference>
<keyword evidence="1 2" id="KW-0238">DNA-binding</keyword>
<evidence type="ECO:0000256" key="2">
    <source>
        <dbReference type="PROSITE-ProRule" id="PRU00335"/>
    </source>
</evidence>
<evidence type="ECO:0000313" key="5">
    <source>
        <dbReference type="Proteomes" id="UP000245080"/>
    </source>
</evidence>
<dbReference type="Proteomes" id="UP000245080">
    <property type="component" value="Unassembled WGS sequence"/>
</dbReference>
<proteinExistence type="predicted"/>
<dbReference type="OrthoDB" id="9810250at2"/>
<gene>
    <name evidence="4" type="ORF">DCM90_04580</name>
</gene>
<sequence>MAPNNRKVEKTQAAIQAALIQIIDTQGLNKLTVAGITHLAHINRSTFYHHYIDKYDLVEKTEQGYLTLLNDSLDRYLTEPLNLLVLDSMNSDRLTHLILQMTTYIDQGQNFDLARVLTGPKGDPAFVVEIKTMIQRHLALPMETQTPEGVPASFIQDYILDGILSIVLTWLQSVPRLPVTTVTNMLLITRFQSTSSILARLQANQKPHKNQG</sequence>
<dbReference type="GO" id="GO:0003677">
    <property type="term" value="F:DNA binding"/>
    <property type="evidence" value="ECO:0007669"/>
    <property type="project" value="UniProtKB-UniRule"/>
</dbReference>
<dbReference type="PANTHER" id="PTHR43479">
    <property type="entry name" value="ACREF/ENVCD OPERON REPRESSOR-RELATED"/>
    <property type="match status" value="1"/>
</dbReference>
<protein>
    <recommendedName>
        <fullName evidence="3">HTH tetR-type domain-containing protein</fullName>
    </recommendedName>
</protein>
<feature type="domain" description="HTH tetR-type" evidence="3">
    <location>
        <begin position="9"/>
        <end position="69"/>
    </location>
</feature>
<feature type="DNA-binding region" description="H-T-H motif" evidence="2">
    <location>
        <begin position="32"/>
        <end position="51"/>
    </location>
</feature>
<dbReference type="InterPro" id="IPR009057">
    <property type="entry name" value="Homeodomain-like_sf"/>
</dbReference>
<dbReference type="InterPro" id="IPR001647">
    <property type="entry name" value="HTH_TetR"/>
</dbReference>
<dbReference type="EMBL" id="QCXQ01000002">
    <property type="protein sequence ID" value="PWG00214.1"/>
    <property type="molecule type" value="Genomic_DNA"/>
</dbReference>
<name>A0A2V1MYX6_9LACO</name>